<evidence type="ECO:0000313" key="1">
    <source>
        <dbReference type="EMBL" id="KDN37269.1"/>
    </source>
</evidence>
<reference evidence="1 2" key="1">
    <citation type="submission" date="2014-05" db="EMBL/GenBank/DDBJ databases">
        <title>Draft genome sequence of a rare smut relative, Tilletiaria anomala UBC 951.</title>
        <authorList>
            <consortium name="DOE Joint Genome Institute"/>
            <person name="Toome M."/>
            <person name="Kuo A."/>
            <person name="Henrissat B."/>
            <person name="Lipzen A."/>
            <person name="Tritt A."/>
            <person name="Yoshinaga Y."/>
            <person name="Zane M."/>
            <person name="Barry K."/>
            <person name="Grigoriev I.V."/>
            <person name="Spatafora J.W."/>
            <person name="Aimea M.C."/>
        </authorList>
    </citation>
    <scope>NUCLEOTIDE SEQUENCE [LARGE SCALE GENOMIC DNA]</scope>
    <source>
        <strain evidence="1 2">UBC 951</strain>
    </source>
</reference>
<accession>A0A066VET7</accession>
<comment type="caution">
    <text evidence="1">The sequence shown here is derived from an EMBL/GenBank/DDBJ whole genome shotgun (WGS) entry which is preliminary data.</text>
</comment>
<name>A0A066VET7_TILAU</name>
<organism evidence="1 2">
    <name type="scientific">Tilletiaria anomala (strain ATCC 24038 / CBS 436.72 / UBC 951)</name>
    <dbReference type="NCBI Taxonomy" id="1037660"/>
    <lineage>
        <taxon>Eukaryota</taxon>
        <taxon>Fungi</taxon>
        <taxon>Dikarya</taxon>
        <taxon>Basidiomycota</taxon>
        <taxon>Ustilaginomycotina</taxon>
        <taxon>Exobasidiomycetes</taxon>
        <taxon>Georgefischeriales</taxon>
        <taxon>Tilletiariaceae</taxon>
        <taxon>Tilletiaria</taxon>
    </lineage>
</organism>
<protein>
    <submittedName>
        <fullName evidence="1">Uncharacterized protein</fullName>
    </submittedName>
</protein>
<dbReference type="InParanoid" id="A0A066VET7"/>
<dbReference type="AlphaFoldDB" id="A0A066VET7"/>
<dbReference type="Proteomes" id="UP000027361">
    <property type="component" value="Unassembled WGS sequence"/>
</dbReference>
<dbReference type="RefSeq" id="XP_013240334.1">
    <property type="nucleotide sequence ID" value="XM_013384880.1"/>
</dbReference>
<sequence length="99" mass="11055">MGTPEALQMLSCAIGPLLSSDTSRRLGFGLTDDSHNAERIKEVQYNLLPYMSNTERVRHGINRPSSSWLLPMELNFVQRVDVQFVGRDADGADRHIAPS</sequence>
<dbReference type="HOGENOM" id="CLU_2321988_0_0_1"/>
<gene>
    <name evidence="1" type="ORF">K437DRAFT_41763</name>
</gene>
<dbReference type="GeneID" id="25267455"/>
<evidence type="ECO:0000313" key="2">
    <source>
        <dbReference type="Proteomes" id="UP000027361"/>
    </source>
</evidence>
<proteinExistence type="predicted"/>
<dbReference type="EMBL" id="JMSN01000142">
    <property type="protein sequence ID" value="KDN37269.1"/>
    <property type="molecule type" value="Genomic_DNA"/>
</dbReference>
<keyword evidence="2" id="KW-1185">Reference proteome</keyword>